<feature type="signal peptide" evidence="2">
    <location>
        <begin position="1"/>
        <end position="26"/>
    </location>
</feature>
<keyword evidence="2" id="KW-0732">Signal</keyword>
<dbReference type="RefSeq" id="WP_190466458.1">
    <property type="nucleotide sequence ID" value="NZ_JACJPW010000046.1"/>
</dbReference>
<protein>
    <submittedName>
        <fullName evidence="3">Uncharacterized protein</fullName>
    </submittedName>
</protein>
<accession>A0A926VFU9</accession>
<dbReference type="AlphaFoldDB" id="A0A926VFU9"/>
<keyword evidence="4" id="KW-1185">Reference proteome</keyword>
<gene>
    <name evidence="3" type="ORF">H6G03_18430</name>
</gene>
<proteinExistence type="predicted"/>
<sequence length="82" mass="8637">MKNLTVVILLAVVSLLLPGCSTSEQNAPPSQETPKQATPSPSRTTRGSEPDNKESIGAPGSTTGGGTRMKKDEEQKKEEQGQ</sequence>
<feature type="compositionally biased region" description="Basic and acidic residues" evidence="1">
    <location>
        <begin position="69"/>
        <end position="82"/>
    </location>
</feature>
<name>A0A926VFU9_9CYAN</name>
<reference evidence="3" key="1">
    <citation type="journal article" date="2015" name="ISME J.">
        <title>Draft Genome Sequence of Streptomyces incarnatus NRRL8089, which Produces the Nucleoside Antibiotic Sinefungin.</title>
        <authorList>
            <person name="Oshima K."/>
            <person name="Hattori M."/>
            <person name="Shimizu H."/>
            <person name="Fukuda K."/>
            <person name="Nemoto M."/>
            <person name="Inagaki K."/>
            <person name="Tamura T."/>
        </authorList>
    </citation>
    <scope>NUCLEOTIDE SEQUENCE</scope>
    <source>
        <strain evidence="3">FACHB-1375</strain>
    </source>
</reference>
<comment type="caution">
    <text evidence="3">The sequence shown here is derived from an EMBL/GenBank/DDBJ whole genome shotgun (WGS) entry which is preliminary data.</text>
</comment>
<dbReference type="Proteomes" id="UP000641646">
    <property type="component" value="Unassembled WGS sequence"/>
</dbReference>
<organism evidence="3 4">
    <name type="scientific">Aerosakkonema funiforme FACHB-1375</name>
    <dbReference type="NCBI Taxonomy" id="2949571"/>
    <lineage>
        <taxon>Bacteria</taxon>
        <taxon>Bacillati</taxon>
        <taxon>Cyanobacteriota</taxon>
        <taxon>Cyanophyceae</taxon>
        <taxon>Oscillatoriophycideae</taxon>
        <taxon>Aerosakkonematales</taxon>
        <taxon>Aerosakkonemataceae</taxon>
        <taxon>Aerosakkonema</taxon>
    </lineage>
</organism>
<evidence type="ECO:0000313" key="4">
    <source>
        <dbReference type="Proteomes" id="UP000641646"/>
    </source>
</evidence>
<evidence type="ECO:0000256" key="1">
    <source>
        <dbReference type="SAM" id="MobiDB-lite"/>
    </source>
</evidence>
<feature type="region of interest" description="Disordered" evidence="1">
    <location>
        <begin position="20"/>
        <end position="82"/>
    </location>
</feature>
<evidence type="ECO:0000313" key="3">
    <source>
        <dbReference type="EMBL" id="MBD2183016.1"/>
    </source>
</evidence>
<feature type="compositionally biased region" description="Polar residues" evidence="1">
    <location>
        <begin position="20"/>
        <end position="45"/>
    </location>
</feature>
<reference evidence="3" key="2">
    <citation type="submission" date="2020-08" db="EMBL/GenBank/DDBJ databases">
        <authorList>
            <person name="Chen M."/>
            <person name="Teng W."/>
            <person name="Zhao L."/>
            <person name="Hu C."/>
            <person name="Zhou Y."/>
            <person name="Han B."/>
            <person name="Song L."/>
            <person name="Shu W."/>
        </authorList>
    </citation>
    <scope>NUCLEOTIDE SEQUENCE</scope>
    <source>
        <strain evidence="3">FACHB-1375</strain>
    </source>
</reference>
<feature type="chain" id="PRO_5037565268" evidence="2">
    <location>
        <begin position="27"/>
        <end position="82"/>
    </location>
</feature>
<dbReference type="EMBL" id="JACJPW010000046">
    <property type="protein sequence ID" value="MBD2183016.1"/>
    <property type="molecule type" value="Genomic_DNA"/>
</dbReference>
<evidence type="ECO:0000256" key="2">
    <source>
        <dbReference type="SAM" id="SignalP"/>
    </source>
</evidence>